<gene>
    <name evidence="2" type="ORF">ARTSIC4J27_4144</name>
</gene>
<accession>A0A024H8E3</accession>
<dbReference type="Pfam" id="PF13551">
    <property type="entry name" value="HTH_29"/>
    <property type="match status" value="1"/>
</dbReference>
<feature type="region of interest" description="Disordered" evidence="1">
    <location>
        <begin position="37"/>
        <end position="64"/>
    </location>
</feature>
<name>A0A024H8E3_9MICC</name>
<comment type="caution">
    <text evidence="2">The sequence shown here is derived from an EMBL/GenBank/DDBJ whole genome shotgun (WGS) entry which is preliminary data.</text>
</comment>
<evidence type="ECO:0000313" key="3">
    <source>
        <dbReference type="Proteomes" id="UP000035722"/>
    </source>
</evidence>
<keyword evidence="3" id="KW-1185">Reference proteome</keyword>
<dbReference type="AlphaFoldDB" id="A0A024H8E3"/>
<dbReference type="SUPFAM" id="SSF46689">
    <property type="entry name" value="Homeodomain-like"/>
    <property type="match status" value="1"/>
</dbReference>
<feature type="compositionally biased region" description="Basic and acidic residues" evidence="1">
    <location>
        <begin position="52"/>
        <end position="64"/>
    </location>
</feature>
<dbReference type="InterPro" id="IPR009057">
    <property type="entry name" value="Homeodomain-like_sf"/>
</dbReference>
<sequence length="64" mass="7127">MSAEGLTNVVAAGRCGVEPHTVAKWRRRFLEQRLDRLVDEPRPGRPATVPGEDGRTDRAFDRPG</sequence>
<proteinExistence type="predicted"/>
<organism evidence="2 3">
    <name type="scientific">Pseudarthrobacter siccitolerans</name>
    <dbReference type="NCBI Taxonomy" id="861266"/>
    <lineage>
        <taxon>Bacteria</taxon>
        <taxon>Bacillati</taxon>
        <taxon>Actinomycetota</taxon>
        <taxon>Actinomycetes</taxon>
        <taxon>Micrococcales</taxon>
        <taxon>Micrococcaceae</taxon>
        <taxon>Pseudarthrobacter</taxon>
    </lineage>
</organism>
<dbReference type="OrthoDB" id="2375382at2"/>
<dbReference type="GO" id="GO:0030600">
    <property type="term" value="F:feruloyl esterase activity"/>
    <property type="evidence" value="ECO:0007669"/>
    <property type="project" value="UniProtKB-EC"/>
</dbReference>
<protein>
    <submittedName>
        <fullName evidence="2">Putative transposase</fullName>
        <ecNumber evidence="2">3.1.1.73</ecNumber>
    </submittedName>
</protein>
<dbReference type="RefSeq" id="WP_050056917.1">
    <property type="nucleotide sequence ID" value="NZ_CAQI01000053.1"/>
</dbReference>
<dbReference type="EC" id="3.1.1.73" evidence="2"/>
<dbReference type="Proteomes" id="UP000035722">
    <property type="component" value="Unassembled WGS sequence"/>
</dbReference>
<reference evidence="3" key="1">
    <citation type="journal article" date="2014" name="Genome Announc.">
        <title>Genome Sequence of Arthrobacter siccitolerans 4J27, a Xeroprotectant-Producing Desiccation-Tolerant Microorganism.</title>
        <authorList>
            <person name="Manzanera M."/>
            <person name="Santa-Cruz-Calvo L."/>
            <person name="Vilchez J.I."/>
            <person name="Garcia-Fontana C."/>
            <person name="Silva-Castro G.A."/>
            <person name="Calvo C."/>
            <person name="Gonzalez-Lopez J."/>
        </authorList>
    </citation>
    <scope>NUCLEOTIDE SEQUENCE [LARGE SCALE GENOMIC DNA]</scope>
    <source>
        <strain evidence="3">4J27</strain>
    </source>
</reference>
<dbReference type="EMBL" id="CAQI01000053">
    <property type="protein sequence ID" value="CCQ48147.1"/>
    <property type="molecule type" value="Genomic_DNA"/>
</dbReference>
<keyword evidence="2" id="KW-0378">Hydrolase</keyword>
<evidence type="ECO:0000313" key="2">
    <source>
        <dbReference type="EMBL" id="CCQ48147.1"/>
    </source>
</evidence>
<evidence type="ECO:0000256" key="1">
    <source>
        <dbReference type="SAM" id="MobiDB-lite"/>
    </source>
</evidence>